<reference evidence="2" key="1">
    <citation type="journal article" date="2020" name="Stud. Mycol.">
        <title>101 Dothideomycetes genomes: a test case for predicting lifestyles and emergence of pathogens.</title>
        <authorList>
            <person name="Haridas S."/>
            <person name="Albert R."/>
            <person name="Binder M."/>
            <person name="Bloem J."/>
            <person name="Labutti K."/>
            <person name="Salamov A."/>
            <person name="Andreopoulos B."/>
            <person name="Baker S."/>
            <person name="Barry K."/>
            <person name="Bills G."/>
            <person name="Bluhm B."/>
            <person name="Cannon C."/>
            <person name="Castanera R."/>
            <person name="Culley D."/>
            <person name="Daum C."/>
            <person name="Ezra D."/>
            <person name="Gonzalez J."/>
            <person name="Henrissat B."/>
            <person name="Kuo A."/>
            <person name="Liang C."/>
            <person name="Lipzen A."/>
            <person name="Lutzoni F."/>
            <person name="Magnuson J."/>
            <person name="Mondo S."/>
            <person name="Nolan M."/>
            <person name="Ohm R."/>
            <person name="Pangilinan J."/>
            <person name="Park H.-J."/>
            <person name="Ramirez L."/>
            <person name="Alfaro M."/>
            <person name="Sun H."/>
            <person name="Tritt A."/>
            <person name="Yoshinaga Y."/>
            <person name="Zwiers L.-H."/>
            <person name="Turgeon B."/>
            <person name="Goodwin S."/>
            <person name="Spatafora J."/>
            <person name="Crous P."/>
            <person name="Grigoriev I."/>
        </authorList>
    </citation>
    <scope>NUCLEOTIDE SEQUENCE</scope>
    <source>
        <strain evidence="2">CBS 627.86</strain>
    </source>
</reference>
<accession>A0A6A5ZIV3</accession>
<name>A0A6A5ZIV3_9PLEO</name>
<dbReference type="EMBL" id="ML977316">
    <property type="protein sequence ID" value="KAF2118773.1"/>
    <property type="molecule type" value="Genomic_DNA"/>
</dbReference>
<evidence type="ECO:0000256" key="1">
    <source>
        <dbReference type="SAM" id="MobiDB-lite"/>
    </source>
</evidence>
<feature type="compositionally biased region" description="Acidic residues" evidence="1">
    <location>
        <begin position="62"/>
        <end position="71"/>
    </location>
</feature>
<dbReference type="Proteomes" id="UP000799770">
    <property type="component" value="Unassembled WGS sequence"/>
</dbReference>
<feature type="region of interest" description="Disordered" evidence="1">
    <location>
        <begin position="1"/>
        <end position="77"/>
    </location>
</feature>
<evidence type="ECO:0000313" key="3">
    <source>
        <dbReference type="Proteomes" id="UP000799770"/>
    </source>
</evidence>
<organism evidence="2 3">
    <name type="scientific">Lophiotrema nucula</name>
    <dbReference type="NCBI Taxonomy" id="690887"/>
    <lineage>
        <taxon>Eukaryota</taxon>
        <taxon>Fungi</taxon>
        <taxon>Dikarya</taxon>
        <taxon>Ascomycota</taxon>
        <taxon>Pezizomycotina</taxon>
        <taxon>Dothideomycetes</taxon>
        <taxon>Pleosporomycetidae</taxon>
        <taxon>Pleosporales</taxon>
        <taxon>Lophiotremataceae</taxon>
        <taxon>Lophiotrema</taxon>
    </lineage>
</organism>
<evidence type="ECO:0000313" key="2">
    <source>
        <dbReference type="EMBL" id="KAF2118773.1"/>
    </source>
</evidence>
<proteinExistence type="predicted"/>
<sequence>MNFFCKIEDTPHSSTGMTDEGRLLEDAYSDEDTGSETSTDSNNDVEILESTKAERDGKWEEWRDDEDEEVGRDDKPSTTPRIIARYIYPGERQLSYATGTGDREVALLNRLRGIFGRLALLVPFSLLQTPGGGNANHGGAHSDYQIAVFNMVSYSITENGDPLLVPVEIIAQHPRVRAIVKEYEMPLPVEDELGSEIRAALRKLRDC</sequence>
<gene>
    <name evidence="2" type="ORF">BDV96DRAFT_642948</name>
</gene>
<feature type="compositionally biased region" description="Basic and acidic residues" evidence="1">
    <location>
        <begin position="1"/>
        <end position="11"/>
    </location>
</feature>
<feature type="compositionally biased region" description="Basic and acidic residues" evidence="1">
    <location>
        <begin position="49"/>
        <end position="61"/>
    </location>
</feature>
<keyword evidence="3" id="KW-1185">Reference proteome</keyword>
<feature type="compositionally biased region" description="Polar residues" evidence="1">
    <location>
        <begin position="35"/>
        <end position="44"/>
    </location>
</feature>
<protein>
    <submittedName>
        <fullName evidence="2">Uncharacterized protein</fullName>
    </submittedName>
</protein>
<dbReference type="AlphaFoldDB" id="A0A6A5ZIV3"/>